<accession>A0A4Y2NMQ6</accession>
<dbReference type="Proteomes" id="UP000499080">
    <property type="component" value="Unassembled WGS sequence"/>
</dbReference>
<dbReference type="AlphaFoldDB" id="A0A4Y2NMQ6"/>
<evidence type="ECO:0000313" key="2">
    <source>
        <dbReference type="EMBL" id="GBN39287.1"/>
    </source>
</evidence>
<protein>
    <submittedName>
        <fullName evidence="2">Uncharacterized protein</fullName>
    </submittedName>
</protein>
<gene>
    <name evidence="2" type="ORF">AVEN_274669_1</name>
</gene>
<feature type="compositionally biased region" description="Basic and acidic residues" evidence="1">
    <location>
        <begin position="44"/>
        <end position="56"/>
    </location>
</feature>
<evidence type="ECO:0000313" key="3">
    <source>
        <dbReference type="Proteomes" id="UP000499080"/>
    </source>
</evidence>
<comment type="caution">
    <text evidence="2">The sequence shown here is derived from an EMBL/GenBank/DDBJ whole genome shotgun (WGS) entry which is preliminary data.</text>
</comment>
<keyword evidence="3" id="KW-1185">Reference proteome</keyword>
<feature type="compositionally biased region" description="Polar residues" evidence="1">
    <location>
        <begin position="31"/>
        <end position="40"/>
    </location>
</feature>
<organism evidence="2 3">
    <name type="scientific">Araneus ventricosus</name>
    <name type="common">Orbweaver spider</name>
    <name type="synonym">Epeira ventricosa</name>
    <dbReference type="NCBI Taxonomy" id="182803"/>
    <lineage>
        <taxon>Eukaryota</taxon>
        <taxon>Metazoa</taxon>
        <taxon>Ecdysozoa</taxon>
        <taxon>Arthropoda</taxon>
        <taxon>Chelicerata</taxon>
        <taxon>Arachnida</taxon>
        <taxon>Araneae</taxon>
        <taxon>Araneomorphae</taxon>
        <taxon>Entelegynae</taxon>
        <taxon>Araneoidea</taxon>
        <taxon>Araneidae</taxon>
        <taxon>Araneus</taxon>
    </lineage>
</organism>
<dbReference type="EMBL" id="BGPR01009322">
    <property type="protein sequence ID" value="GBN39287.1"/>
    <property type="molecule type" value="Genomic_DNA"/>
</dbReference>
<evidence type="ECO:0000256" key="1">
    <source>
        <dbReference type="SAM" id="MobiDB-lite"/>
    </source>
</evidence>
<name>A0A4Y2NMQ6_ARAVE</name>
<reference evidence="2 3" key="1">
    <citation type="journal article" date="2019" name="Sci. Rep.">
        <title>Orb-weaving spider Araneus ventricosus genome elucidates the spidroin gene catalogue.</title>
        <authorList>
            <person name="Kono N."/>
            <person name="Nakamura H."/>
            <person name="Ohtoshi R."/>
            <person name="Moran D.A.P."/>
            <person name="Shinohara A."/>
            <person name="Yoshida Y."/>
            <person name="Fujiwara M."/>
            <person name="Mori M."/>
            <person name="Tomita M."/>
            <person name="Arakawa K."/>
        </authorList>
    </citation>
    <scope>NUCLEOTIDE SEQUENCE [LARGE SCALE GENOMIC DNA]</scope>
</reference>
<proteinExistence type="predicted"/>
<sequence>MSNPENLMIYDLIKKIDNSMLCAVPRNRQFPTRQSDQIAQRASRKAEVGRKPEKRPPGLHNRRVAWTVRVTVGKTPRSTVKGTHCIAAFVNDEAGRGAHVCGWWNWFVTRTNHGHLNFWPRLRKQAQRCS</sequence>
<feature type="region of interest" description="Disordered" evidence="1">
    <location>
        <begin position="31"/>
        <end position="60"/>
    </location>
</feature>